<evidence type="ECO:0000256" key="3">
    <source>
        <dbReference type="ARBA" id="ARBA00022723"/>
    </source>
</evidence>
<dbReference type="PANTHER" id="PTHR11086:SF18">
    <property type="entry name" value="DEOXYCYTIDYLATE DEAMINASE"/>
    <property type="match status" value="1"/>
</dbReference>
<evidence type="ECO:0000256" key="2">
    <source>
        <dbReference type="ARBA" id="ARBA00006576"/>
    </source>
</evidence>
<dbReference type="InterPro" id="IPR016193">
    <property type="entry name" value="Cytidine_deaminase-like"/>
</dbReference>
<dbReference type="InterPro" id="IPR013404">
    <property type="entry name" value="Competence_ComEB"/>
</dbReference>
<evidence type="ECO:0000313" key="11">
    <source>
        <dbReference type="Proteomes" id="UP000195437"/>
    </source>
</evidence>
<dbReference type="InterPro" id="IPR015517">
    <property type="entry name" value="dCMP_deaminase-rel"/>
</dbReference>
<reference evidence="11" key="1">
    <citation type="submission" date="2017-05" db="EMBL/GenBank/DDBJ databases">
        <authorList>
            <person name="Sung H."/>
        </authorList>
    </citation>
    <scope>NUCLEOTIDE SEQUENCE [LARGE SCALE GENOMIC DNA]</scope>
    <source>
        <strain evidence="11">AR23208</strain>
    </source>
</reference>
<dbReference type="Pfam" id="PF00383">
    <property type="entry name" value="dCMP_cyt_deam_1"/>
    <property type="match status" value="1"/>
</dbReference>
<feature type="binding site" evidence="8">
    <location>
        <position position="97"/>
    </location>
    <ligand>
        <name>Zn(2+)</name>
        <dbReference type="ChEBI" id="CHEBI:29105"/>
        <note>catalytic</note>
    </ligand>
</feature>
<proteinExistence type="inferred from homology"/>
<evidence type="ECO:0000313" key="10">
    <source>
        <dbReference type="EMBL" id="ARU60592.1"/>
    </source>
</evidence>
<evidence type="ECO:0000256" key="1">
    <source>
        <dbReference type="ARBA" id="ARBA00001947"/>
    </source>
</evidence>
<comment type="cofactor">
    <cofactor evidence="1 8">
        <name>Zn(2+)</name>
        <dbReference type="ChEBI" id="CHEBI:29105"/>
    </cofactor>
</comment>
<evidence type="ECO:0000256" key="6">
    <source>
        <dbReference type="NCBIfam" id="TIGR02571"/>
    </source>
</evidence>
<dbReference type="OrthoDB" id="9788517at2"/>
<keyword evidence="3 8" id="KW-0479">Metal-binding</keyword>
<gene>
    <name evidence="10" type="ORF">CBW65_05485</name>
</gene>
<comment type="similarity">
    <text evidence="2">Belongs to the cytidine and deoxycytidylate deaminase family.</text>
</comment>
<evidence type="ECO:0000259" key="9">
    <source>
        <dbReference type="PROSITE" id="PS51747"/>
    </source>
</evidence>
<keyword evidence="11" id="KW-1185">Reference proteome</keyword>
<dbReference type="CDD" id="cd01286">
    <property type="entry name" value="deoxycytidylate_deaminase"/>
    <property type="match status" value="1"/>
</dbReference>
<dbReference type="InterPro" id="IPR035105">
    <property type="entry name" value="Deoxycytidylate_deaminase_dom"/>
</dbReference>
<dbReference type="KEGG" id="tum:CBW65_05485"/>
<dbReference type="InterPro" id="IPR016473">
    <property type="entry name" value="dCMP_deaminase"/>
</dbReference>
<dbReference type="PANTHER" id="PTHR11086">
    <property type="entry name" value="DEOXYCYTIDYLATE DEAMINASE-RELATED"/>
    <property type="match status" value="1"/>
</dbReference>
<evidence type="ECO:0000256" key="7">
    <source>
        <dbReference type="PIRSR" id="PIRSR006019-1"/>
    </source>
</evidence>
<dbReference type="RefSeq" id="WP_087455984.1">
    <property type="nucleotide sequence ID" value="NZ_CP021434.1"/>
</dbReference>
<dbReference type="Gene3D" id="3.40.140.10">
    <property type="entry name" value="Cytidine Deaminase, domain 2"/>
    <property type="match status" value="1"/>
</dbReference>
<evidence type="ECO:0000256" key="5">
    <source>
        <dbReference type="ARBA" id="ARBA00022833"/>
    </source>
</evidence>
<dbReference type="GO" id="GO:0005737">
    <property type="term" value="C:cytoplasm"/>
    <property type="evidence" value="ECO:0007669"/>
    <property type="project" value="TreeGrafter"/>
</dbReference>
<dbReference type="EMBL" id="CP021434">
    <property type="protein sequence ID" value="ARU60592.1"/>
    <property type="molecule type" value="Genomic_DNA"/>
</dbReference>
<protein>
    <recommendedName>
        <fullName evidence="6">ComE operon protein 2</fullName>
    </recommendedName>
</protein>
<name>A0A1Y0IJB6_9BACL</name>
<dbReference type="PIRSF" id="PIRSF006019">
    <property type="entry name" value="dCMP_deaminase"/>
    <property type="match status" value="1"/>
</dbReference>
<dbReference type="PROSITE" id="PS00903">
    <property type="entry name" value="CYT_DCMP_DEAMINASES_1"/>
    <property type="match status" value="1"/>
</dbReference>
<dbReference type="InterPro" id="IPR002125">
    <property type="entry name" value="CMP_dCMP_dom"/>
</dbReference>
<dbReference type="AlphaFoldDB" id="A0A1Y0IJB6"/>
<organism evidence="10 11">
    <name type="scientific">Tumebacillus avium</name>
    <dbReference type="NCBI Taxonomy" id="1903704"/>
    <lineage>
        <taxon>Bacteria</taxon>
        <taxon>Bacillati</taxon>
        <taxon>Bacillota</taxon>
        <taxon>Bacilli</taxon>
        <taxon>Bacillales</taxon>
        <taxon>Alicyclobacillaceae</taxon>
        <taxon>Tumebacillus</taxon>
    </lineage>
</organism>
<dbReference type="GO" id="GO:0004132">
    <property type="term" value="F:dCMP deaminase activity"/>
    <property type="evidence" value="ECO:0007669"/>
    <property type="project" value="InterPro"/>
</dbReference>
<accession>A0A1Y0IJB6</accession>
<sequence length="150" mass="16642">MRKPWNEYFMDQAKMVATRATCDRLHVGAVIVRDKRIISTGYNGSVAGDVHCHDVGCHVVNGHCIRTIHAESNAILQCAKFGVSTEGASIYVTHFPCLLCSKQIIQAGVREIFYAEGYRIDEYAVQLLTQAGVEITQIVSQADLIELDEK</sequence>
<dbReference type="Proteomes" id="UP000195437">
    <property type="component" value="Chromosome"/>
</dbReference>
<feature type="domain" description="CMP/dCMP-type deaminase" evidence="9">
    <location>
        <begin position="4"/>
        <end position="136"/>
    </location>
</feature>
<dbReference type="GO" id="GO:0008270">
    <property type="term" value="F:zinc ion binding"/>
    <property type="evidence" value="ECO:0007669"/>
    <property type="project" value="InterPro"/>
</dbReference>
<keyword evidence="4" id="KW-0378">Hydrolase</keyword>
<dbReference type="SUPFAM" id="SSF53927">
    <property type="entry name" value="Cytidine deaminase-like"/>
    <property type="match status" value="1"/>
</dbReference>
<evidence type="ECO:0000256" key="4">
    <source>
        <dbReference type="ARBA" id="ARBA00022801"/>
    </source>
</evidence>
<feature type="binding site" evidence="8">
    <location>
        <position position="100"/>
    </location>
    <ligand>
        <name>Zn(2+)</name>
        <dbReference type="ChEBI" id="CHEBI:29105"/>
        <note>catalytic</note>
    </ligand>
</feature>
<dbReference type="InterPro" id="IPR016192">
    <property type="entry name" value="APOBEC/CMP_deaminase_Zn-bd"/>
</dbReference>
<dbReference type="NCBIfam" id="TIGR02571">
    <property type="entry name" value="ComEB"/>
    <property type="match status" value="1"/>
</dbReference>
<dbReference type="GO" id="GO:0006220">
    <property type="term" value="P:pyrimidine nucleotide metabolic process"/>
    <property type="evidence" value="ECO:0007669"/>
    <property type="project" value="InterPro"/>
</dbReference>
<feature type="active site" description="Proton donor" evidence="7">
    <location>
        <position position="71"/>
    </location>
</feature>
<dbReference type="PROSITE" id="PS51747">
    <property type="entry name" value="CYT_DCMP_DEAMINASES_2"/>
    <property type="match status" value="1"/>
</dbReference>
<evidence type="ECO:0000256" key="8">
    <source>
        <dbReference type="PIRSR" id="PIRSR006019-2"/>
    </source>
</evidence>
<keyword evidence="5 8" id="KW-0862">Zinc</keyword>
<feature type="binding site" evidence="8">
    <location>
        <position position="69"/>
    </location>
    <ligand>
        <name>Zn(2+)</name>
        <dbReference type="ChEBI" id="CHEBI:29105"/>
        <note>catalytic</note>
    </ligand>
</feature>